<gene>
    <name evidence="8" type="ORF">WR25_17606</name>
</gene>
<dbReference type="Proteomes" id="UP000218231">
    <property type="component" value="Unassembled WGS sequence"/>
</dbReference>
<dbReference type="OrthoDB" id="567788at2759"/>
<dbReference type="PANTHER" id="PTHR45799">
    <property type="entry name" value="RETICULON-LIKE PROTEIN"/>
    <property type="match status" value="1"/>
</dbReference>
<dbReference type="AlphaFoldDB" id="A0A2A2KGK8"/>
<dbReference type="PROSITE" id="PS50845">
    <property type="entry name" value="RETICULON"/>
    <property type="match status" value="1"/>
</dbReference>
<reference evidence="8 9" key="1">
    <citation type="journal article" date="2017" name="Curr. Biol.">
        <title>Genome architecture and evolution of a unichromosomal asexual nematode.</title>
        <authorList>
            <person name="Fradin H."/>
            <person name="Zegar C."/>
            <person name="Gutwein M."/>
            <person name="Lucas J."/>
            <person name="Kovtun M."/>
            <person name="Corcoran D."/>
            <person name="Baugh L.R."/>
            <person name="Kiontke K."/>
            <person name="Gunsalus K."/>
            <person name="Fitch D.H."/>
            <person name="Piano F."/>
        </authorList>
    </citation>
    <scope>NUCLEOTIDE SEQUENCE [LARGE SCALE GENOMIC DNA]</scope>
    <source>
        <strain evidence="8">PF1309</strain>
    </source>
</reference>
<keyword evidence="5 6" id="KW-0472">Membrane</keyword>
<evidence type="ECO:0000256" key="6">
    <source>
        <dbReference type="RuleBase" id="RU363132"/>
    </source>
</evidence>
<evidence type="ECO:0000256" key="5">
    <source>
        <dbReference type="ARBA" id="ARBA00023136"/>
    </source>
</evidence>
<dbReference type="STRING" id="2018661.A0A2A2KGK8"/>
<evidence type="ECO:0000256" key="4">
    <source>
        <dbReference type="ARBA" id="ARBA00022989"/>
    </source>
</evidence>
<keyword evidence="2 6" id="KW-0812">Transmembrane</keyword>
<dbReference type="EMBL" id="LIAE01008657">
    <property type="protein sequence ID" value="PAV73124.1"/>
    <property type="molecule type" value="Genomic_DNA"/>
</dbReference>
<dbReference type="Gene3D" id="1.20.5.2480">
    <property type="match status" value="1"/>
</dbReference>
<evidence type="ECO:0000313" key="9">
    <source>
        <dbReference type="Proteomes" id="UP000218231"/>
    </source>
</evidence>
<feature type="domain" description="Reticulon" evidence="7">
    <location>
        <begin position="56"/>
        <end position="249"/>
    </location>
</feature>
<keyword evidence="3 6" id="KW-0256">Endoplasmic reticulum</keyword>
<feature type="transmembrane region" description="Helical" evidence="6">
    <location>
        <begin position="68"/>
        <end position="85"/>
    </location>
</feature>
<evidence type="ECO:0000313" key="8">
    <source>
        <dbReference type="EMBL" id="PAV73124.1"/>
    </source>
</evidence>
<comment type="subcellular location">
    <subcellularLocation>
        <location evidence="1 6">Endoplasmic reticulum membrane</location>
        <topology evidence="1 6">Multi-pass membrane protein</topology>
    </subcellularLocation>
</comment>
<accession>A0A2A2KGK8</accession>
<evidence type="ECO:0000256" key="2">
    <source>
        <dbReference type="ARBA" id="ARBA00022692"/>
    </source>
</evidence>
<keyword evidence="4 6" id="KW-1133">Transmembrane helix</keyword>
<dbReference type="PANTHER" id="PTHR45799:SF2">
    <property type="entry name" value="RETICULON-LIKE PROTEIN"/>
    <property type="match status" value="1"/>
</dbReference>
<sequence length="249" mass="27857">MSKAGAIGRGLYALIAFLVNTTLRIGLNLSLVASVAMTIYAVGHFSNEALKQRKEVLDLIYWRDPKKSGIALALSLLFLFILGRYPILSVIAYTGLAVLAATLGFRIYKAIEGQIKKTGSENPFQPYLNQDLSLPQDRVHSQVDVLVEHGSHLANQLKRLIFVENIVDSVKFGLLLWSLTYIASWFSGFTLALLTILGIFSIPKFYETYQEPIDHHLGIVKGHIDNITTQLEEKVPFLRRQAAVEKKDQ</sequence>
<name>A0A2A2KGK8_9BILA</name>
<dbReference type="Pfam" id="PF02453">
    <property type="entry name" value="Reticulon"/>
    <property type="match status" value="1"/>
</dbReference>
<protein>
    <recommendedName>
        <fullName evidence="6">Reticulon-like protein</fullName>
    </recommendedName>
</protein>
<dbReference type="GO" id="GO:0005789">
    <property type="term" value="C:endoplasmic reticulum membrane"/>
    <property type="evidence" value="ECO:0007669"/>
    <property type="project" value="UniProtKB-SubCell"/>
</dbReference>
<dbReference type="InterPro" id="IPR003388">
    <property type="entry name" value="Reticulon"/>
</dbReference>
<keyword evidence="9" id="KW-1185">Reference proteome</keyword>
<feature type="transmembrane region" description="Helical" evidence="6">
    <location>
        <begin position="174"/>
        <end position="202"/>
    </location>
</feature>
<comment type="caution">
    <text evidence="8">The sequence shown here is derived from an EMBL/GenBank/DDBJ whole genome shotgun (WGS) entry which is preliminary data.</text>
</comment>
<organism evidence="8 9">
    <name type="scientific">Diploscapter pachys</name>
    <dbReference type="NCBI Taxonomy" id="2018661"/>
    <lineage>
        <taxon>Eukaryota</taxon>
        <taxon>Metazoa</taxon>
        <taxon>Ecdysozoa</taxon>
        <taxon>Nematoda</taxon>
        <taxon>Chromadorea</taxon>
        <taxon>Rhabditida</taxon>
        <taxon>Rhabditina</taxon>
        <taxon>Rhabditomorpha</taxon>
        <taxon>Rhabditoidea</taxon>
        <taxon>Rhabditidae</taxon>
        <taxon>Diploscapter</taxon>
    </lineage>
</organism>
<evidence type="ECO:0000256" key="1">
    <source>
        <dbReference type="ARBA" id="ARBA00004477"/>
    </source>
</evidence>
<proteinExistence type="predicted"/>
<evidence type="ECO:0000256" key="3">
    <source>
        <dbReference type="ARBA" id="ARBA00022824"/>
    </source>
</evidence>
<dbReference type="GO" id="GO:0030424">
    <property type="term" value="C:axon"/>
    <property type="evidence" value="ECO:0007669"/>
    <property type="project" value="TreeGrafter"/>
</dbReference>
<dbReference type="InterPro" id="IPR046964">
    <property type="entry name" value="RTN1-4"/>
</dbReference>
<feature type="transmembrane region" description="Helical" evidence="6">
    <location>
        <begin position="91"/>
        <end position="108"/>
    </location>
</feature>
<evidence type="ECO:0000259" key="7">
    <source>
        <dbReference type="PROSITE" id="PS50845"/>
    </source>
</evidence>